<dbReference type="RefSeq" id="XP_043042339.1">
    <property type="nucleotide sequence ID" value="XM_043182046.1"/>
</dbReference>
<dbReference type="GeneID" id="66104342"/>
<evidence type="ECO:0000313" key="2">
    <source>
        <dbReference type="Proteomes" id="UP000812287"/>
    </source>
</evidence>
<protein>
    <submittedName>
        <fullName evidence="1">Uncharacterized protein</fullName>
    </submittedName>
</protein>
<name>A0A9P7VXN0_9AGAR</name>
<gene>
    <name evidence="1" type="ORF">BT62DRAFT_730370</name>
</gene>
<dbReference type="EMBL" id="MU250529">
    <property type="protein sequence ID" value="KAG7448839.1"/>
    <property type="molecule type" value="Genomic_DNA"/>
</dbReference>
<dbReference type="Proteomes" id="UP000812287">
    <property type="component" value="Unassembled WGS sequence"/>
</dbReference>
<comment type="caution">
    <text evidence="1">The sequence shown here is derived from an EMBL/GenBank/DDBJ whole genome shotgun (WGS) entry which is preliminary data.</text>
</comment>
<sequence>MNLFAADGNVQRKHRHIMGPAFNNKLYLTRLLTKGGVILCPLPCPPPNDIQSPLSPNCNYCLRGSSPATTRVWLTAADVLVASSPVGPARRSPRTSCQNDTGDPCEAVGGRLVI</sequence>
<keyword evidence="2" id="KW-1185">Reference proteome</keyword>
<accession>A0A9P7VXN0</accession>
<organism evidence="1 2">
    <name type="scientific">Guyanagaster necrorhizus</name>
    <dbReference type="NCBI Taxonomy" id="856835"/>
    <lineage>
        <taxon>Eukaryota</taxon>
        <taxon>Fungi</taxon>
        <taxon>Dikarya</taxon>
        <taxon>Basidiomycota</taxon>
        <taxon>Agaricomycotina</taxon>
        <taxon>Agaricomycetes</taxon>
        <taxon>Agaricomycetidae</taxon>
        <taxon>Agaricales</taxon>
        <taxon>Marasmiineae</taxon>
        <taxon>Physalacriaceae</taxon>
        <taxon>Guyanagaster</taxon>
    </lineage>
</organism>
<dbReference type="AlphaFoldDB" id="A0A9P7VXN0"/>
<proteinExistence type="predicted"/>
<reference evidence="1" key="1">
    <citation type="submission" date="2020-11" db="EMBL/GenBank/DDBJ databases">
        <title>Adaptations for nitrogen fixation in a non-lichenized fungal sporocarp promotes dispersal by wood-feeding termites.</title>
        <authorList>
            <consortium name="DOE Joint Genome Institute"/>
            <person name="Koch R.A."/>
            <person name="Yoon G."/>
            <person name="Arayal U."/>
            <person name="Lail K."/>
            <person name="Amirebrahimi M."/>
            <person name="Labutti K."/>
            <person name="Lipzen A."/>
            <person name="Riley R."/>
            <person name="Barry K."/>
            <person name="Henrissat B."/>
            <person name="Grigoriev I.V."/>
            <person name="Herr J.R."/>
            <person name="Aime M.C."/>
        </authorList>
    </citation>
    <scope>NUCLEOTIDE SEQUENCE</scope>
    <source>
        <strain evidence="1">MCA 3950</strain>
    </source>
</reference>
<evidence type="ECO:0000313" key="1">
    <source>
        <dbReference type="EMBL" id="KAG7448839.1"/>
    </source>
</evidence>